<evidence type="ECO:0000313" key="1">
    <source>
        <dbReference type="EMBL" id="SKC72811.1"/>
    </source>
</evidence>
<dbReference type="AlphaFoldDB" id="A0A1T5LA06"/>
<protein>
    <submittedName>
        <fullName evidence="1">Uncharacterized protein</fullName>
    </submittedName>
</protein>
<accession>A0A1T5LA06</accession>
<reference evidence="1 2" key="1">
    <citation type="submission" date="2017-02" db="EMBL/GenBank/DDBJ databases">
        <authorList>
            <person name="Peterson S.W."/>
        </authorList>
    </citation>
    <scope>NUCLEOTIDE SEQUENCE [LARGE SCALE GENOMIC DNA]</scope>
    <source>
        <strain evidence="1 2">DSM 25262</strain>
    </source>
</reference>
<gene>
    <name evidence="1" type="ORF">SAMN05660236_2815</name>
</gene>
<dbReference type="STRING" id="688867.SAMN05660236_2815"/>
<sequence length="82" mass="9481">MNDLIKWDLNGPTFPFTYADFSDEDMQTSTFPRWITSDVHLYRFKTGWIAVEPGNARDTENNGYIVIGADGEEMSVYHLWGE</sequence>
<evidence type="ECO:0000313" key="2">
    <source>
        <dbReference type="Proteomes" id="UP000190961"/>
    </source>
</evidence>
<dbReference type="EMBL" id="FUZU01000002">
    <property type="protein sequence ID" value="SKC72811.1"/>
    <property type="molecule type" value="Genomic_DNA"/>
</dbReference>
<proteinExistence type="predicted"/>
<keyword evidence="2" id="KW-1185">Reference proteome</keyword>
<organism evidence="1 2">
    <name type="scientific">Ohtaekwangia koreensis</name>
    <dbReference type="NCBI Taxonomy" id="688867"/>
    <lineage>
        <taxon>Bacteria</taxon>
        <taxon>Pseudomonadati</taxon>
        <taxon>Bacteroidota</taxon>
        <taxon>Cytophagia</taxon>
        <taxon>Cytophagales</taxon>
        <taxon>Fulvivirgaceae</taxon>
        <taxon>Ohtaekwangia</taxon>
    </lineage>
</organism>
<dbReference type="Proteomes" id="UP000190961">
    <property type="component" value="Unassembled WGS sequence"/>
</dbReference>
<dbReference type="OrthoDB" id="980518at2"/>
<name>A0A1T5LA06_9BACT</name>
<dbReference type="RefSeq" id="WP_079687390.1">
    <property type="nucleotide sequence ID" value="NZ_FUZU01000002.1"/>
</dbReference>